<dbReference type="RefSeq" id="WP_245787439.1">
    <property type="nucleotide sequence ID" value="NZ_FOEF01000010.1"/>
</dbReference>
<protein>
    <submittedName>
        <fullName evidence="2">Uncharacterized protein</fullName>
    </submittedName>
</protein>
<gene>
    <name evidence="2" type="ORF">SAMN04489732_11075</name>
</gene>
<accession>A0A1H8Y0E1</accession>
<dbReference type="AlphaFoldDB" id="A0A1H8Y0E1"/>
<dbReference type="EMBL" id="FOEF01000010">
    <property type="protein sequence ID" value="SEP45589.1"/>
    <property type="molecule type" value="Genomic_DNA"/>
</dbReference>
<dbReference type="STRING" id="394193.SAMN04489732_11075"/>
<name>A0A1H8Y0E1_9PSEU</name>
<keyword evidence="3" id="KW-1185">Reference proteome</keyword>
<reference evidence="3" key="1">
    <citation type="submission" date="2016-10" db="EMBL/GenBank/DDBJ databases">
        <authorList>
            <person name="Varghese N."/>
            <person name="Submissions S."/>
        </authorList>
    </citation>
    <scope>NUCLEOTIDE SEQUENCE [LARGE SCALE GENOMIC DNA]</scope>
    <source>
        <strain evidence="3">DSM 44993</strain>
    </source>
</reference>
<evidence type="ECO:0000313" key="3">
    <source>
        <dbReference type="Proteomes" id="UP000198582"/>
    </source>
</evidence>
<evidence type="ECO:0000313" key="2">
    <source>
        <dbReference type="EMBL" id="SEP45589.1"/>
    </source>
</evidence>
<dbReference type="Proteomes" id="UP000198582">
    <property type="component" value="Unassembled WGS sequence"/>
</dbReference>
<feature type="region of interest" description="Disordered" evidence="1">
    <location>
        <begin position="50"/>
        <end position="72"/>
    </location>
</feature>
<evidence type="ECO:0000256" key="1">
    <source>
        <dbReference type="SAM" id="MobiDB-lite"/>
    </source>
</evidence>
<sequence length="72" mass="7538">MPFISTVLGYDVFNPAGVIPEFTADVPELAKLTKESFDLDSVISAAGELKAPSPSAYGSSSCRSSKRRPGSS</sequence>
<proteinExistence type="predicted"/>
<organism evidence="2 3">
    <name type="scientific">Amycolatopsis saalfeldensis</name>
    <dbReference type="NCBI Taxonomy" id="394193"/>
    <lineage>
        <taxon>Bacteria</taxon>
        <taxon>Bacillati</taxon>
        <taxon>Actinomycetota</taxon>
        <taxon>Actinomycetes</taxon>
        <taxon>Pseudonocardiales</taxon>
        <taxon>Pseudonocardiaceae</taxon>
        <taxon>Amycolatopsis</taxon>
    </lineage>
</organism>